<evidence type="ECO:0000256" key="3">
    <source>
        <dbReference type="ARBA" id="ARBA00022723"/>
    </source>
</evidence>
<evidence type="ECO:0000256" key="1">
    <source>
        <dbReference type="ARBA" id="ARBA00010617"/>
    </source>
</evidence>
<comment type="caution">
    <text evidence="9">The sequence shown here is derived from an EMBL/GenBank/DDBJ whole genome shotgun (WGS) entry which is preliminary data.</text>
</comment>
<dbReference type="SUPFAM" id="SSF48264">
    <property type="entry name" value="Cytochrome P450"/>
    <property type="match status" value="1"/>
</dbReference>
<dbReference type="OrthoDB" id="446280at2"/>
<dbReference type="InterPro" id="IPR002401">
    <property type="entry name" value="Cyt_P450_E_grp-I"/>
</dbReference>
<dbReference type="GO" id="GO:0004497">
    <property type="term" value="F:monooxygenase activity"/>
    <property type="evidence" value="ECO:0007669"/>
    <property type="project" value="UniProtKB-KW"/>
</dbReference>
<dbReference type="PANTHER" id="PTHR24291">
    <property type="entry name" value="CYTOCHROME P450 FAMILY 4"/>
    <property type="match status" value="1"/>
</dbReference>
<evidence type="ECO:0000256" key="6">
    <source>
        <dbReference type="ARBA" id="ARBA00023033"/>
    </source>
</evidence>
<name>A0A1U7GV33_9CYAN</name>
<keyword evidence="4 8" id="KW-0560">Oxidoreductase</keyword>
<comment type="similarity">
    <text evidence="1 8">Belongs to the cytochrome P450 family.</text>
</comment>
<dbReference type="PROSITE" id="PS00086">
    <property type="entry name" value="CYTOCHROME_P450"/>
    <property type="match status" value="1"/>
</dbReference>
<dbReference type="Pfam" id="PF00067">
    <property type="entry name" value="p450"/>
    <property type="match status" value="1"/>
</dbReference>
<dbReference type="InterPro" id="IPR001128">
    <property type="entry name" value="Cyt_P450"/>
</dbReference>
<keyword evidence="10" id="KW-1185">Reference proteome</keyword>
<keyword evidence="3 7" id="KW-0479">Metal-binding</keyword>
<reference evidence="9 10" key="1">
    <citation type="submission" date="2016-11" db="EMBL/GenBank/DDBJ databases">
        <title>Draft Genome Sequences of Nine Cyanobacterial Strains from Diverse Habitats.</title>
        <authorList>
            <person name="Zhu T."/>
            <person name="Hou S."/>
            <person name="Lu X."/>
            <person name="Hess W.R."/>
        </authorList>
    </citation>
    <scope>NUCLEOTIDE SEQUENCE [LARGE SCALE GENOMIC DNA]</scope>
    <source>
        <strain evidence="9 10">NIES-592</strain>
    </source>
</reference>
<dbReference type="PRINTS" id="PR00385">
    <property type="entry name" value="P450"/>
</dbReference>
<dbReference type="CDD" id="cd11053">
    <property type="entry name" value="CYP110-like"/>
    <property type="match status" value="1"/>
</dbReference>
<accession>A0A1U7GV33</accession>
<dbReference type="Proteomes" id="UP000186391">
    <property type="component" value="Unassembled WGS sequence"/>
</dbReference>
<dbReference type="InterPro" id="IPR050196">
    <property type="entry name" value="Cytochrome_P450_Monoox"/>
</dbReference>
<dbReference type="GO" id="GO:0020037">
    <property type="term" value="F:heme binding"/>
    <property type="evidence" value="ECO:0007669"/>
    <property type="project" value="InterPro"/>
</dbReference>
<dbReference type="InterPro" id="IPR017972">
    <property type="entry name" value="Cyt_P450_CS"/>
</dbReference>
<evidence type="ECO:0000256" key="8">
    <source>
        <dbReference type="RuleBase" id="RU000461"/>
    </source>
</evidence>
<gene>
    <name evidence="9" type="ORF">NIES592_19700</name>
</gene>
<dbReference type="GO" id="GO:0005506">
    <property type="term" value="F:iron ion binding"/>
    <property type="evidence" value="ECO:0007669"/>
    <property type="project" value="InterPro"/>
</dbReference>
<protein>
    <submittedName>
        <fullName evidence="9">Cytochrome P450</fullName>
    </submittedName>
</protein>
<dbReference type="AlphaFoldDB" id="A0A1U7GV33"/>
<sequence length="458" mass="52187">MKLPDGPHIPPLVQLINVLLRPLETLEENAKLYGDWFTTRITGFPPLVVVSHPQAIQEILTADSKLFDAGQTNQILHPLVGDYSLLLMDGDRHQSQRRLLTPPFHGERMRTYGQLICDITEKVTDHWTIGKTFVARSILQEISLRVILRAVFGVDEGQRFEELRRLVSKILDTFDSPIKSSFLFLKILQKDLGSWSPWGRFLCQREQVDKLIYAEIQERRQQSHSSSEDILSLMMSAHDASGQTMTDQQLRDELMTLLLAGHETTASALAWALYWIHKQPTVKEKLLQELESIGTHPDPSEVAKLPYLTAVCQETLRIYPIGLFTFTRILKSPLQLMGYNFEPGTCFAPCIYLVHHREDIYPQPKQFQPERFLERQYSPYEYLPFGGGSRRCIGMAFALFEMKLVLANILSHWQLDLVDHRPVHPVRRGVATTPAGGVPMIVVGKKSPTSKPLQSVIS</sequence>
<proteinExistence type="inferred from homology"/>
<keyword evidence="6 8" id="KW-0503">Monooxygenase</keyword>
<dbReference type="Gene3D" id="1.10.630.10">
    <property type="entry name" value="Cytochrome P450"/>
    <property type="match status" value="1"/>
</dbReference>
<keyword evidence="2 7" id="KW-0349">Heme</keyword>
<dbReference type="GO" id="GO:0016705">
    <property type="term" value="F:oxidoreductase activity, acting on paired donors, with incorporation or reduction of molecular oxygen"/>
    <property type="evidence" value="ECO:0007669"/>
    <property type="project" value="InterPro"/>
</dbReference>
<feature type="binding site" description="axial binding residue" evidence="7">
    <location>
        <position position="392"/>
    </location>
    <ligand>
        <name>heme</name>
        <dbReference type="ChEBI" id="CHEBI:30413"/>
    </ligand>
    <ligandPart>
        <name>Fe</name>
        <dbReference type="ChEBI" id="CHEBI:18248"/>
    </ligandPart>
</feature>
<evidence type="ECO:0000313" key="10">
    <source>
        <dbReference type="Proteomes" id="UP000186391"/>
    </source>
</evidence>
<dbReference type="RefSeq" id="WP_073556667.1">
    <property type="nucleotide sequence ID" value="NZ_MRCA01000014.1"/>
</dbReference>
<dbReference type="EMBL" id="MRCA01000014">
    <property type="protein sequence ID" value="OKH11920.1"/>
    <property type="molecule type" value="Genomic_DNA"/>
</dbReference>
<evidence type="ECO:0000256" key="7">
    <source>
        <dbReference type="PIRSR" id="PIRSR602401-1"/>
    </source>
</evidence>
<evidence type="ECO:0000256" key="2">
    <source>
        <dbReference type="ARBA" id="ARBA00022617"/>
    </source>
</evidence>
<evidence type="ECO:0000313" key="9">
    <source>
        <dbReference type="EMBL" id="OKH11920.1"/>
    </source>
</evidence>
<keyword evidence="5 7" id="KW-0408">Iron</keyword>
<dbReference type="InterPro" id="IPR036396">
    <property type="entry name" value="Cyt_P450_sf"/>
</dbReference>
<comment type="cofactor">
    <cofactor evidence="7">
        <name>heme</name>
        <dbReference type="ChEBI" id="CHEBI:30413"/>
    </cofactor>
</comment>
<evidence type="ECO:0000256" key="4">
    <source>
        <dbReference type="ARBA" id="ARBA00023002"/>
    </source>
</evidence>
<dbReference type="PANTHER" id="PTHR24291:SF50">
    <property type="entry name" value="BIFUNCTIONAL ALBAFLAVENONE MONOOXYGENASE_TERPENE SYNTHASE"/>
    <property type="match status" value="1"/>
</dbReference>
<organism evidence="9 10">
    <name type="scientific">Fischerella major NIES-592</name>
    <dbReference type="NCBI Taxonomy" id="210994"/>
    <lineage>
        <taxon>Bacteria</taxon>
        <taxon>Bacillati</taxon>
        <taxon>Cyanobacteriota</taxon>
        <taxon>Cyanophyceae</taxon>
        <taxon>Nostocales</taxon>
        <taxon>Hapalosiphonaceae</taxon>
        <taxon>Fischerella</taxon>
    </lineage>
</organism>
<evidence type="ECO:0000256" key="5">
    <source>
        <dbReference type="ARBA" id="ARBA00023004"/>
    </source>
</evidence>
<dbReference type="PRINTS" id="PR00463">
    <property type="entry name" value="EP450I"/>
</dbReference>